<dbReference type="GO" id="GO:0005524">
    <property type="term" value="F:ATP binding"/>
    <property type="evidence" value="ECO:0007669"/>
    <property type="project" value="UniProtKB-KW"/>
</dbReference>
<dbReference type="Gene3D" id="1.25.40.10">
    <property type="entry name" value="Tetratricopeptide repeat domain"/>
    <property type="match status" value="1"/>
</dbReference>
<keyword evidence="6" id="KW-1185">Reference proteome</keyword>
<name>A0AAE3G842_9PSEU</name>
<dbReference type="CDD" id="cd06170">
    <property type="entry name" value="LuxR_C_like"/>
    <property type="match status" value="1"/>
</dbReference>
<comment type="caution">
    <text evidence="5">The sequence shown here is derived from an EMBL/GenBank/DDBJ whole genome shotgun (WGS) entry which is preliminary data.</text>
</comment>
<organism evidence="5 6">
    <name type="scientific">Goodfellowiella coeruleoviolacea</name>
    <dbReference type="NCBI Taxonomy" id="334858"/>
    <lineage>
        <taxon>Bacteria</taxon>
        <taxon>Bacillati</taxon>
        <taxon>Actinomycetota</taxon>
        <taxon>Actinomycetes</taxon>
        <taxon>Pseudonocardiales</taxon>
        <taxon>Pseudonocardiaceae</taxon>
        <taxon>Goodfellowiella</taxon>
    </lineage>
</organism>
<dbReference type="InterPro" id="IPR000792">
    <property type="entry name" value="Tscrpt_reg_LuxR_C"/>
</dbReference>
<dbReference type="PROSITE" id="PS00622">
    <property type="entry name" value="HTH_LUXR_1"/>
    <property type="match status" value="1"/>
</dbReference>
<dbReference type="Pfam" id="PF00196">
    <property type="entry name" value="GerE"/>
    <property type="match status" value="1"/>
</dbReference>
<keyword evidence="1" id="KW-0547">Nucleotide-binding</keyword>
<dbReference type="Proteomes" id="UP001206128">
    <property type="component" value="Unassembled WGS sequence"/>
</dbReference>
<evidence type="ECO:0000256" key="3">
    <source>
        <dbReference type="SAM" id="MobiDB-lite"/>
    </source>
</evidence>
<proteinExistence type="predicted"/>
<dbReference type="GO" id="GO:0005737">
    <property type="term" value="C:cytoplasm"/>
    <property type="evidence" value="ECO:0007669"/>
    <property type="project" value="TreeGrafter"/>
</dbReference>
<accession>A0AAE3G842</accession>
<dbReference type="SUPFAM" id="SSF52540">
    <property type="entry name" value="P-loop containing nucleoside triphosphate hydrolases"/>
    <property type="match status" value="1"/>
</dbReference>
<dbReference type="InterPro" id="IPR027417">
    <property type="entry name" value="P-loop_NTPase"/>
</dbReference>
<dbReference type="InterPro" id="IPR041664">
    <property type="entry name" value="AAA_16"/>
</dbReference>
<dbReference type="InterPro" id="IPR016032">
    <property type="entry name" value="Sig_transdc_resp-reg_C-effctor"/>
</dbReference>
<gene>
    <name evidence="5" type="ORF">LX83_000237</name>
</gene>
<dbReference type="GO" id="GO:0003677">
    <property type="term" value="F:DNA binding"/>
    <property type="evidence" value="ECO:0007669"/>
    <property type="project" value="InterPro"/>
</dbReference>
<dbReference type="PANTHER" id="PTHR16305">
    <property type="entry name" value="TESTICULAR SOLUBLE ADENYLYL CYCLASE"/>
    <property type="match status" value="1"/>
</dbReference>
<dbReference type="GO" id="GO:0006355">
    <property type="term" value="P:regulation of DNA-templated transcription"/>
    <property type="evidence" value="ECO:0007669"/>
    <property type="project" value="InterPro"/>
</dbReference>
<dbReference type="SUPFAM" id="SSF46894">
    <property type="entry name" value="C-terminal effector domain of the bipartite response regulators"/>
    <property type="match status" value="1"/>
</dbReference>
<evidence type="ECO:0000256" key="1">
    <source>
        <dbReference type="ARBA" id="ARBA00022741"/>
    </source>
</evidence>
<dbReference type="Gene3D" id="1.10.10.10">
    <property type="entry name" value="Winged helix-like DNA-binding domain superfamily/Winged helix DNA-binding domain"/>
    <property type="match status" value="1"/>
</dbReference>
<evidence type="ECO:0000256" key="2">
    <source>
        <dbReference type="ARBA" id="ARBA00022840"/>
    </source>
</evidence>
<evidence type="ECO:0000313" key="6">
    <source>
        <dbReference type="Proteomes" id="UP001206128"/>
    </source>
</evidence>
<dbReference type="RefSeq" id="WP_253766003.1">
    <property type="nucleotide sequence ID" value="NZ_JAMTCK010000001.1"/>
</dbReference>
<dbReference type="Pfam" id="PF13191">
    <property type="entry name" value="AAA_16"/>
    <property type="match status" value="1"/>
</dbReference>
<dbReference type="EMBL" id="JAMTCK010000001">
    <property type="protein sequence ID" value="MCP2163397.1"/>
    <property type="molecule type" value="Genomic_DNA"/>
</dbReference>
<evidence type="ECO:0000259" key="4">
    <source>
        <dbReference type="PROSITE" id="PS50043"/>
    </source>
</evidence>
<feature type="domain" description="HTH luxR-type" evidence="4">
    <location>
        <begin position="859"/>
        <end position="924"/>
    </location>
</feature>
<dbReference type="InterPro" id="IPR036388">
    <property type="entry name" value="WH-like_DNA-bd_sf"/>
</dbReference>
<dbReference type="SMART" id="SM00421">
    <property type="entry name" value="HTH_LUXR"/>
    <property type="match status" value="1"/>
</dbReference>
<dbReference type="GO" id="GO:0004016">
    <property type="term" value="F:adenylate cyclase activity"/>
    <property type="evidence" value="ECO:0007669"/>
    <property type="project" value="TreeGrafter"/>
</dbReference>
<evidence type="ECO:0000313" key="5">
    <source>
        <dbReference type="EMBL" id="MCP2163397.1"/>
    </source>
</evidence>
<dbReference type="InterPro" id="IPR011990">
    <property type="entry name" value="TPR-like_helical_dom_sf"/>
</dbReference>
<dbReference type="PROSITE" id="PS50043">
    <property type="entry name" value="HTH_LUXR_2"/>
    <property type="match status" value="1"/>
</dbReference>
<dbReference type="PRINTS" id="PR00038">
    <property type="entry name" value="HTHLUXR"/>
</dbReference>
<feature type="region of interest" description="Disordered" evidence="3">
    <location>
        <begin position="843"/>
        <end position="864"/>
    </location>
</feature>
<sequence>MRVVGREAHLDRLLALHAASSRGDGSIALLSGPVAVGKTTLLHEFTRRSTDPDTLVLRAAGSRDESGLPFGVMRQLFRPPRPFGALHPDIQQILTAPAPPTQPADWVRYRLCDFVLELAERHTVVLAVDDVHEADDESLRCLGYLGRRLSTARLLAVFTERVPARPPYASARADFARQPGFRQLRLGPLTAEDVRALLADQVPAPVTDQLVDECVAASGGSPLLVRALAEDTALARAGEAAEPARSLVVGESFASAVLDCLHRLDPAAADLALRLAVFGPDASAALVGTTEADEFGPPLRELEQAGLVTGHLFRRAEARTALCAEVDPRTAADLHHSAARLLRDTGAPPRVIAEHIAVAGGVAPAWAAEAWPVELLQEAAGSALAEGEFRTAVRFLDLAHDACADQRRRADLLLRGTIFAWQVNPSVALRRLPALKQAVADGHLGVRDGALVLIKNLFWHGHLDDAADVLDLASRAHHEPTEDDEAEIQGLRLWLAVLCPPLHERIFGSSRVAARAELTPAAVATRPRLRAATALSLVLTGQDVASAVVAAEHVLEISELDSTLETIPLALMALFYADRLATAEAWCGALLATARSRGISTWEAMLSGFQALILARQGRPRAAEESAATALDRMSSGGWGMSCGLPLASSVSALTAMGRYEAAQARLAQPVPEALFQTLYGQHYLFARGHFYLATGRLQGALGDFLACGKALESWQITSPAVIPWRTAVAETRIRLGDQQRAVPFLEEELARSGDHPRVHGTALRLLAATTEPRRRLTLLTQAVEELQASGDQLALAHALGDLGQTHHLLGQSTRARMIVRRAYQLARQCDAEPLCQALLPVTERPGQRPSPAARDQLGGHPAEALSDAERRVAHLAANGHTNREIAQKLFISISTVEQHMTRILRKLNVSRRADLPAGLGASAGSATPAGREAHS</sequence>
<protein>
    <submittedName>
        <fullName evidence="5">Regulatory protein, luxR family</fullName>
    </submittedName>
</protein>
<keyword evidence="2" id="KW-0067">ATP-binding</keyword>
<dbReference type="SUPFAM" id="SSF48452">
    <property type="entry name" value="TPR-like"/>
    <property type="match status" value="1"/>
</dbReference>
<dbReference type="AlphaFoldDB" id="A0AAE3G842"/>
<reference evidence="5" key="1">
    <citation type="submission" date="2022-06" db="EMBL/GenBank/DDBJ databases">
        <title>Genomic Encyclopedia of Archaeal and Bacterial Type Strains, Phase II (KMG-II): from individual species to whole genera.</title>
        <authorList>
            <person name="Goeker M."/>
        </authorList>
    </citation>
    <scope>NUCLEOTIDE SEQUENCE</scope>
    <source>
        <strain evidence="5">DSM 43935</strain>
    </source>
</reference>
<dbReference type="PANTHER" id="PTHR16305:SF35">
    <property type="entry name" value="TRANSCRIPTIONAL ACTIVATOR DOMAIN"/>
    <property type="match status" value="1"/>
</dbReference>